<sequence>MGIDNITLEKRILIDIQLSKIAGLNATLGKDSKLCEKAEVRKQINECLSEIKKIDLEFWEEIVPDKKDKI</sequence>
<accession>A0A6J7WR15</accession>
<name>A0A6J7WR15_9CAUD</name>
<evidence type="ECO:0000313" key="1">
    <source>
        <dbReference type="EMBL" id="CAB5218544.1"/>
    </source>
</evidence>
<proteinExistence type="predicted"/>
<dbReference type="EMBL" id="LR798265">
    <property type="protein sequence ID" value="CAB5218544.1"/>
    <property type="molecule type" value="Genomic_DNA"/>
</dbReference>
<reference evidence="1" key="1">
    <citation type="submission" date="2020-05" db="EMBL/GenBank/DDBJ databases">
        <authorList>
            <person name="Chiriac C."/>
            <person name="Salcher M."/>
            <person name="Ghai R."/>
            <person name="Kavagutti S V."/>
        </authorList>
    </citation>
    <scope>NUCLEOTIDE SEQUENCE</scope>
</reference>
<gene>
    <name evidence="1" type="ORF">UFOVP212_45</name>
</gene>
<protein>
    <submittedName>
        <fullName evidence="1">Uncharacterized protein</fullName>
    </submittedName>
</protein>
<organism evidence="1">
    <name type="scientific">uncultured Caudovirales phage</name>
    <dbReference type="NCBI Taxonomy" id="2100421"/>
    <lineage>
        <taxon>Viruses</taxon>
        <taxon>Duplodnaviria</taxon>
        <taxon>Heunggongvirae</taxon>
        <taxon>Uroviricota</taxon>
        <taxon>Caudoviricetes</taxon>
        <taxon>Peduoviridae</taxon>
        <taxon>Maltschvirus</taxon>
        <taxon>Maltschvirus maltsch</taxon>
    </lineage>
</organism>